<dbReference type="InterPro" id="IPR019410">
    <property type="entry name" value="Methyltransf_16"/>
</dbReference>
<comment type="caution">
    <text evidence="1">The sequence shown here is derived from an EMBL/GenBank/DDBJ whole genome shotgun (WGS) entry which is preliminary data.</text>
</comment>
<proteinExistence type="predicted"/>
<dbReference type="PANTHER" id="PTHR14614:SF132">
    <property type="entry name" value="PROTEIN-LYSINE METHYLTRANSFERASE C42C1.13"/>
    <property type="match status" value="1"/>
</dbReference>
<dbReference type="AlphaFoldDB" id="A0A9W7GA96"/>
<sequence>MNPEEVEFAEADAALQANLDTVPTSFPISPLSNKDNATDTVFGESRFTRLRGEPYHEVDYTIEHNGVNISISLSHPLITSPDGFGGDNTGRLLWPAAVAFSYWLCGRAAFESWLRGGRGSFIEICAGGCGMPGISLAGRLGLVGGGGGGRVTLTELETGGTVDILRENVERNRGLVGERAEVVGLDVNEGEAGVGGRKWDVVIGCECVFDGLDPGKTAGTIRTLLSDDPECAVLIAGIEEGRLGNGQGWKAFDDAMARLGIALTGVERIFDCEEYIVRTYRLSE</sequence>
<organism evidence="1 2">
    <name type="scientific">Triparma columacea</name>
    <dbReference type="NCBI Taxonomy" id="722753"/>
    <lineage>
        <taxon>Eukaryota</taxon>
        <taxon>Sar</taxon>
        <taxon>Stramenopiles</taxon>
        <taxon>Ochrophyta</taxon>
        <taxon>Bolidophyceae</taxon>
        <taxon>Parmales</taxon>
        <taxon>Triparmaceae</taxon>
        <taxon>Triparma</taxon>
    </lineage>
</organism>
<evidence type="ECO:0000313" key="1">
    <source>
        <dbReference type="EMBL" id="GMI37685.1"/>
    </source>
</evidence>
<evidence type="ECO:0000313" key="2">
    <source>
        <dbReference type="Proteomes" id="UP001165065"/>
    </source>
</evidence>
<dbReference type="InterPro" id="IPR029063">
    <property type="entry name" value="SAM-dependent_MTases_sf"/>
</dbReference>
<gene>
    <name evidence="1" type="ORF">TrCOL_g8553</name>
</gene>
<dbReference type="Gene3D" id="3.40.50.150">
    <property type="entry name" value="Vaccinia Virus protein VP39"/>
    <property type="match status" value="1"/>
</dbReference>
<name>A0A9W7GA96_9STRA</name>
<dbReference type="PANTHER" id="PTHR14614">
    <property type="entry name" value="HEPATOCELLULAR CARCINOMA-ASSOCIATED ANTIGEN"/>
    <property type="match status" value="1"/>
</dbReference>
<dbReference type="Pfam" id="PF10294">
    <property type="entry name" value="Methyltransf_16"/>
    <property type="match status" value="1"/>
</dbReference>
<accession>A0A9W7GA96</accession>
<reference evidence="2" key="1">
    <citation type="journal article" date="2023" name="Commun. Biol.">
        <title>Genome analysis of Parmales, the sister group of diatoms, reveals the evolutionary specialization of diatoms from phago-mixotrophs to photoautotrophs.</title>
        <authorList>
            <person name="Ban H."/>
            <person name="Sato S."/>
            <person name="Yoshikawa S."/>
            <person name="Yamada K."/>
            <person name="Nakamura Y."/>
            <person name="Ichinomiya M."/>
            <person name="Sato N."/>
            <person name="Blanc-Mathieu R."/>
            <person name="Endo H."/>
            <person name="Kuwata A."/>
            <person name="Ogata H."/>
        </authorList>
    </citation>
    <scope>NUCLEOTIDE SEQUENCE [LARGE SCALE GENOMIC DNA]</scope>
</reference>
<protein>
    <submittedName>
        <fullName evidence="1">Uncharacterized protein</fullName>
    </submittedName>
</protein>
<dbReference type="EMBL" id="BRYA01001016">
    <property type="protein sequence ID" value="GMI37685.1"/>
    <property type="molecule type" value="Genomic_DNA"/>
</dbReference>
<dbReference type="Proteomes" id="UP001165065">
    <property type="component" value="Unassembled WGS sequence"/>
</dbReference>
<dbReference type="OrthoDB" id="10322759at2759"/>
<keyword evidence="2" id="KW-1185">Reference proteome</keyword>